<reference evidence="1 2" key="1">
    <citation type="submission" date="2018-05" db="EMBL/GenBank/DDBJ databases">
        <title>Genomic Encyclopedia of Type Strains, Phase IV (KMG-V): Genome sequencing to study the core and pangenomes of soil and plant-associated prokaryotes.</title>
        <authorList>
            <person name="Whitman W."/>
        </authorList>
    </citation>
    <scope>NUCLEOTIDE SEQUENCE [LARGE SCALE GENOMIC DNA]</scope>
    <source>
        <strain evidence="1 2">PNA 200-10</strain>
    </source>
</reference>
<evidence type="ECO:0000313" key="2">
    <source>
        <dbReference type="Proteomes" id="UP000245981"/>
    </source>
</evidence>
<proteinExistence type="predicted"/>
<dbReference type="Gene3D" id="3.40.50.11880">
    <property type="entry name" value="Plasmid SOS inhibition protein"/>
    <property type="match status" value="1"/>
</dbReference>
<dbReference type="RefSeq" id="WP_109717967.1">
    <property type="nucleotide sequence ID" value="NZ_QGHF01000010.1"/>
</dbReference>
<dbReference type="InterPro" id="IPR038131">
    <property type="entry name" value="PsiB-like_sf"/>
</dbReference>
<sequence length="145" mass="15932">MTNTSNPDLALLSTLHPCEFEEWRERGQSDRHVLTCAVIRQLPLPAGWTVNGEYGIEFGGFFPVQLRFTPPDEAFCLCVCSPGEISGEWLVVYVSADGGRVRDVLRLTPFDPSRISAVLAAAAQVCLLEFNVSGLADYLAEEINV</sequence>
<dbReference type="Proteomes" id="UP000245981">
    <property type="component" value="Unassembled WGS sequence"/>
</dbReference>
<protein>
    <submittedName>
        <fullName evidence="1">SOS inhibition protein PsiB</fullName>
    </submittedName>
</protein>
<evidence type="ECO:0000313" key="1">
    <source>
        <dbReference type="EMBL" id="PWK94515.1"/>
    </source>
</evidence>
<dbReference type="OrthoDB" id="6488194at2"/>
<name>A0A2V2BFS5_9GAMM</name>
<dbReference type="EMBL" id="QGHF01000010">
    <property type="protein sequence ID" value="PWK94515.1"/>
    <property type="molecule type" value="Genomic_DNA"/>
</dbReference>
<dbReference type="NCBIfam" id="NF010255">
    <property type="entry name" value="PRK13701.1"/>
    <property type="match status" value="1"/>
</dbReference>
<gene>
    <name evidence="1" type="ORF">C7431_1109</name>
</gene>
<comment type="caution">
    <text evidence="1">The sequence shown here is derived from an EMBL/GenBank/DDBJ whole genome shotgun (WGS) entry which is preliminary data.</text>
</comment>
<organism evidence="1 2">
    <name type="scientific">Pantoea allii</name>
    <dbReference type="NCBI Taxonomy" id="574096"/>
    <lineage>
        <taxon>Bacteria</taxon>
        <taxon>Pseudomonadati</taxon>
        <taxon>Pseudomonadota</taxon>
        <taxon>Gammaproteobacteria</taxon>
        <taxon>Enterobacterales</taxon>
        <taxon>Erwiniaceae</taxon>
        <taxon>Pantoea</taxon>
    </lineage>
</organism>
<dbReference type="InterPro" id="IPR009385">
    <property type="entry name" value="Plasmid_inh_PsiB"/>
</dbReference>
<accession>A0A2V2BFS5</accession>
<dbReference type="AlphaFoldDB" id="A0A2V2BFS5"/>
<dbReference type="Pfam" id="PF06290">
    <property type="entry name" value="PsiB"/>
    <property type="match status" value="1"/>
</dbReference>